<feature type="non-terminal residue" evidence="2">
    <location>
        <position position="1"/>
    </location>
</feature>
<proteinExistence type="predicted"/>
<organism evidence="2 3">
    <name type="scientific">Papaver nudicaule</name>
    <name type="common">Iceland poppy</name>
    <dbReference type="NCBI Taxonomy" id="74823"/>
    <lineage>
        <taxon>Eukaryota</taxon>
        <taxon>Viridiplantae</taxon>
        <taxon>Streptophyta</taxon>
        <taxon>Embryophyta</taxon>
        <taxon>Tracheophyta</taxon>
        <taxon>Spermatophyta</taxon>
        <taxon>Magnoliopsida</taxon>
        <taxon>Ranunculales</taxon>
        <taxon>Papaveraceae</taxon>
        <taxon>Papaveroideae</taxon>
        <taxon>Papaver</taxon>
    </lineage>
</organism>
<dbReference type="PANTHER" id="PTHR34380">
    <property type="entry name" value="BNAA03G12380D PROTEIN"/>
    <property type="match status" value="1"/>
</dbReference>
<evidence type="ECO:0000313" key="3">
    <source>
        <dbReference type="Proteomes" id="UP001177140"/>
    </source>
</evidence>
<evidence type="ECO:0000256" key="1">
    <source>
        <dbReference type="SAM" id="MobiDB-lite"/>
    </source>
</evidence>
<name>A0AA41RYE7_PAPNU</name>
<reference evidence="2" key="1">
    <citation type="submission" date="2022-03" db="EMBL/GenBank/DDBJ databases">
        <title>A functionally conserved STORR gene fusion in Papaver species that diverged 16.8 million years ago.</title>
        <authorList>
            <person name="Catania T."/>
        </authorList>
    </citation>
    <scope>NUCLEOTIDE SEQUENCE</scope>
    <source>
        <strain evidence="2">S-191538</strain>
    </source>
</reference>
<dbReference type="Proteomes" id="UP001177140">
    <property type="component" value="Unassembled WGS sequence"/>
</dbReference>
<feature type="region of interest" description="Disordered" evidence="1">
    <location>
        <begin position="1"/>
        <end position="60"/>
    </location>
</feature>
<gene>
    <name evidence="2" type="ORF">MKW94_001574</name>
</gene>
<accession>A0AA41RYE7</accession>
<sequence>SLYINNQTERSKSAQDKKKKTSSNSKVEFASAAREQLCSGTEGSSRKKLDLMKQSTVPTSSRGIIEINDSEDEKDISEQHTCNITGEKIGHVSTDETVTSCLSNGTNLAPNNHLKRSLSDQNDVEGERSFDEGISLITLSSTTKRCRIFNGAIGRSECQDEDTIPIGKLLNLHDGGQKVGKLERSFPLKQCVKKNNMSKRTSGNESAKLNDVRRTAKAKRNKLKQLKWHFEADMLSSFEEDPELCMRAICALYRQQNSTENSTRGSLQSDKRGFTGNDIL</sequence>
<feature type="non-terminal residue" evidence="2">
    <location>
        <position position="280"/>
    </location>
</feature>
<comment type="caution">
    <text evidence="2">The sequence shown here is derived from an EMBL/GenBank/DDBJ whole genome shotgun (WGS) entry which is preliminary data.</text>
</comment>
<protein>
    <submittedName>
        <fullName evidence="2">Uncharacterized protein</fullName>
    </submittedName>
</protein>
<dbReference type="AlphaFoldDB" id="A0AA41RYE7"/>
<dbReference type="PANTHER" id="PTHR34380:SF1">
    <property type="entry name" value="OS01G0221300 PROTEIN"/>
    <property type="match status" value="1"/>
</dbReference>
<dbReference type="EMBL" id="JAJJMA010085995">
    <property type="protein sequence ID" value="MCL7029017.1"/>
    <property type="molecule type" value="Genomic_DNA"/>
</dbReference>
<keyword evidence="3" id="KW-1185">Reference proteome</keyword>
<feature type="region of interest" description="Disordered" evidence="1">
    <location>
        <begin position="260"/>
        <end position="280"/>
    </location>
</feature>
<evidence type="ECO:0000313" key="2">
    <source>
        <dbReference type="EMBL" id="MCL7029017.1"/>
    </source>
</evidence>